<evidence type="ECO:0000313" key="7">
    <source>
        <dbReference type="EMBL" id="MFC7199772.1"/>
    </source>
</evidence>
<keyword evidence="3 6" id="KW-0812">Transmembrane</keyword>
<dbReference type="InterPro" id="IPR050833">
    <property type="entry name" value="Poly_Biosynth_Transport"/>
</dbReference>
<keyword evidence="4 6" id="KW-1133">Transmembrane helix</keyword>
<feature type="transmembrane region" description="Helical" evidence="6">
    <location>
        <begin position="441"/>
        <end position="463"/>
    </location>
</feature>
<feature type="transmembrane region" description="Helical" evidence="6">
    <location>
        <begin position="379"/>
        <end position="399"/>
    </location>
</feature>
<feature type="transmembrane region" description="Helical" evidence="6">
    <location>
        <begin position="411"/>
        <end position="429"/>
    </location>
</feature>
<keyword evidence="2" id="KW-1003">Cell membrane</keyword>
<dbReference type="AlphaFoldDB" id="A0ABD5Z3E4"/>
<protein>
    <submittedName>
        <fullName evidence="7">Oligosaccharide flippase family protein</fullName>
    </submittedName>
</protein>
<dbReference type="PANTHER" id="PTHR30250">
    <property type="entry name" value="PST FAMILY PREDICTED COLANIC ACID TRANSPORTER"/>
    <property type="match status" value="1"/>
</dbReference>
<keyword evidence="8" id="KW-1185">Reference proteome</keyword>
<dbReference type="GO" id="GO:0005886">
    <property type="term" value="C:plasma membrane"/>
    <property type="evidence" value="ECO:0007669"/>
    <property type="project" value="UniProtKB-SubCell"/>
</dbReference>
<dbReference type="Pfam" id="PF13440">
    <property type="entry name" value="Polysacc_synt_3"/>
    <property type="match status" value="1"/>
</dbReference>
<feature type="transmembrane region" description="Helical" evidence="6">
    <location>
        <begin position="316"/>
        <end position="333"/>
    </location>
</feature>
<sequence length="479" mass="50758">MSDDIGRTAFGVQAGIGFVGKVATAVVGFFGSIFLARALGPSDYGLFYVAIGVANFFENPANGWAAACKKRLTEPDFDVSEAVGSVFVVVIALAVVGVPVSYGILNVVTTNEILPLAVPLLFVPLATYRAFTTVLSGRANFALAEWALVANTTLKIVFQVAFVVLGFGIWGMVGGVAAGALLILPLVYRWIGVRPSIPSKDSLRSVARFSKWSIPRGFVGTGLSQMDVILLGWLAAAGAAGHYQVALKISMPAVFVSSAIDSGLMARISNLETRGYEWHDDFRNALSMGSILAVPIFVGSLVMAEEIIVTAFSGQYAGAGAFLVGLALYRLLVTQTSARGAVLGGLDRPDIGFWISLAELLINVALGLGLWYVYGPIGIVAATVLTQAFSYTAQTLVVRRLANVETVVTRPFLEQLGAGVAMGVVIWLAKRLYGLGEWYTVVALIGLGGVVYFVVLLAVSSYLRETVRGILEDFAATYV</sequence>
<feature type="transmembrane region" description="Helical" evidence="6">
    <location>
        <begin position="12"/>
        <end position="36"/>
    </location>
</feature>
<accession>A0ABD5Z3E4</accession>
<gene>
    <name evidence="7" type="ORF">ACFQJ9_10195</name>
</gene>
<evidence type="ECO:0000256" key="1">
    <source>
        <dbReference type="ARBA" id="ARBA00004651"/>
    </source>
</evidence>
<evidence type="ECO:0000256" key="6">
    <source>
        <dbReference type="SAM" id="Phobius"/>
    </source>
</evidence>
<organism evidence="7 8">
    <name type="scientific">Halospeciosus flavus</name>
    <dbReference type="NCBI Taxonomy" id="3032283"/>
    <lineage>
        <taxon>Archaea</taxon>
        <taxon>Methanobacteriati</taxon>
        <taxon>Methanobacteriota</taxon>
        <taxon>Stenosarchaea group</taxon>
        <taxon>Halobacteria</taxon>
        <taxon>Halobacteriales</taxon>
        <taxon>Halobacteriaceae</taxon>
        <taxon>Halospeciosus</taxon>
    </lineage>
</organism>
<dbReference type="EMBL" id="JBHTAR010000011">
    <property type="protein sequence ID" value="MFC7199772.1"/>
    <property type="molecule type" value="Genomic_DNA"/>
</dbReference>
<feature type="transmembrane region" description="Helical" evidence="6">
    <location>
        <begin position="218"/>
        <end position="239"/>
    </location>
</feature>
<dbReference type="PANTHER" id="PTHR30250:SF28">
    <property type="entry name" value="POLYSACCHARIDE BIOSYNTHESIS PROTEIN"/>
    <property type="match status" value="1"/>
</dbReference>
<name>A0ABD5Z3E4_9EURY</name>
<evidence type="ECO:0000256" key="4">
    <source>
        <dbReference type="ARBA" id="ARBA00022989"/>
    </source>
</evidence>
<feature type="transmembrane region" description="Helical" evidence="6">
    <location>
        <begin position="156"/>
        <end position="184"/>
    </location>
</feature>
<feature type="transmembrane region" description="Helical" evidence="6">
    <location>
        <begin position="116"/>
        <end position="136"/>
    </location>
</feature>
<proteinExistence type="predicted"/>
<reference evidence="7 8" key="1">
    <citation type="journal article" date="2019" name="Int. J. Syst. Evol. Microbiol.">
        <title>The Global Catalogue of Microorganisms (GCM) 10K type strain sequencing project: providing services to taxonomists for standard genome sequencing and annotation.</title>
        <authorList>
            <consortium name="The Broad Institute Genomics Platform"/>
            <consortium name="The Broad Institute Genome Sequencing Center for Infectious Disease"/>
            <person name="Wu L."/>
            <person name="Ma J."/>
        </authorList>
    </citation>
    <scope>NUCLEOTIDE SEQUENCE [LARGE SCALE GENOMIC DNA]</scope>
    <source>
        <strain evidence="7 8">XZGYJ-43</strain>
    </source>
</reference>
<feature type="transmembrane region" description="Helical" evidence="6">
    <location>
        <begin position="353"/>
        <end position="373"/>
    </location>
</feature>
<keyword evidence="5 6" id="KW-0472">Membrane</keyword>
<evidence type="ECO:0000256" key="2">
    <source>
        <dbReference type="ARBA" id="ARBA00022475"/>
    </source>
</evidence>
<dbReference type="RefSeq" id="WP_279529696.1">
    <property type="nucleotide sequence ID" value="NZ_CP122312.1"/>
</dbReference>
<comment type="subcellular location">
    <subcellularLocation>
        <location evidence="1">Cell membrane</location>
        <topology evidence="1">Multi-pass membrane protein</topology>
    </subcellularLocation>
</comment>
<evidence type="ECO:0000256" key="3">
    <source>
        <dbReference type="ARBA" id="ARBA00022692"/>
    </source>
</evidence>
<evidence type="ECO:0000256" key="5">
    <source>
        <dbReference type="ARBA" id="ARBA00023136"/>
    </source>
</evidence>
<feature type="transmembrane region" description="Helical" evidence="6">
    <location>
        <begin position="285"/>
        <end position="304"/>
    </location>
</feature>
<evidence type="ECO:0000313" key="8">
    <source>
        <dbReference type="Proteomes" id="UP001596447"/>
    </source>
</evidence>
<comment type="caution">
    <text evidence="7">The sequence shown here is derived from an EMBL/GenBank/DDBJ whole genome shotgun (WGS) entry which is preliminary data.</text>
</comment>
<feature type="transmembrane region" description="Helical" evidence="6">
    <location>
        <begin position="245"/>
        <end position="264"/>
    </location>
</feature>
<feature type="transmembrane region" description="Helical" evidence="6">
    <location>
        <begin position="82"/>
        <end position="104"/>
    </location>
</feature>
<dbReference type="Proteomes" id="UP001596447">
    <property type="component" value="Unassembled WGS sequence"/>
</dbReference>